<evidence type="ECO:0000259" key="3">
    <source>
        <dbReference type="SMART" id="SM00822"/>
    </source>
</evidence>
<dbReference type="InterPro" id="IPR002347">
    <property type="entry name" value="SDR_fam"/>
</dbReference>
<evidence type="ECO:0000313" key="5">
    <source>
        <dbReference type="Proteomes" id="UP001305647"/>
    </source>
</evidence>
<reference evidence="4" key="2">
    <citation type="submission" date="2023-05" db="EMBL/GenBank/DDBJ databases">
        <authorList>
            <consortium name="Lawrence Berkeley National Laboratory"/>
            <person name="Steindorff A."/>
            <person name="Hensen N."/>
            <person name="Bonometti L."/>
            <person name="Westerberg I."/>
            <person name="Brannstrom I.O."/>
            <person name="Guillou S."/>
            <person name="Cros-Aarteil S."/>
            <person name="Calhoun S."/>
            <person name="Haridas S."/>
            <person name="Kuo A."/>
            <person name="Mondo S."/>
            <person name="Pangilinan J."/>
            <person name="Riley R."/>
            <person name="Labutti K."/>
            <person name="Andreopoulos B."/>
            <person name="Lipzen A."/>
            <person name="Chen C."/>
            <person name="Yanf M."/>
            <person name="Daum C."/>
            <person name="Ng V."/>
            <person name="Clum A."/>
            <person name="Ohm R."/>
            <person name="Martin F."/>
            <person name="Silar P."/>
            <person name="Natvig D."/>
            <person name="Lalanne C."/>
            <person name="Gautier V."/>
            <person name="Ament-Velasquez S.L."/>
            <person name="Kruys A."/>
            <person name="Hutchinson M.I."/>
            <person name="Powell A.J."/>
            <person name="Barry K."/>
            <person name="Miller A.N."/>
            <person name="Grigoriev I.V."/>
            <person name="Debuchy R."/>
            <person name="Gladieux P."/>
            <person name="Thoren M.H."/>
            <person name="Johannesson H."/>
        </authorList>
    </citation>
    <scope>NUCLEOTIDE SEQUENCE</scope>
    <source>
        <strain evidence="4">CBS 757.83</strain>
    </source>
</reference>
<dbReference type="PANTHER" id="PTHR43669">
    <property type="entry name" value="5-KETO-D-GLUCONATE 5-REDUCTASE"/>
    <property type="match status" value="1"/>
</dbReference>
<dbReference type="AlphaFoldDB" id="A0AAN6PSM3"/>
<dbReference type="PANTHER" id="PTHR43669:SF3">
    <property type="entry name" value="ALCOHOL DEHYDROGENASE, PUTATIVE (AFU_ORTHOLOGUE AFUA_3G03445)-RELATED"/>
    <property type="match status" value="1"/>
</dbReference>
<dbReference type="SUPFAM" id="SSF51735">
    <property type="entry name" value="NAD(P)-binding Rossmann-fold domains"/>
    <property type="match status" value="1"/>
</dbReference>
<feature type="domain" description="Ketoreductase" evidence="3">
    <location>
        <begin position="31"/>
        <end position="220"/>
    </location>
</feature>
<name>A0AAN6PSM3_9PEZI</name>
<comment type="similarity">
    <text evidence="1">Belongs to the short-chain dehydrogenases/reductases (SDR) family.</text>
</comment>
<sequence length="287" mass="29795">MPGVISFTKKWHSEPYDFISPTRPELSAAGKNMIITGGGTGIGLAIATAFAKAGAASVAIVGRREDKLKSGAAAISAAAAAAARGTTVFYQTADLSALEPTKAAFQAIADRVDGKIDVLVANAGRLPTPGPMAGYDAGTLVRGVTDALLTLFNSFKAFQPLAGPDPILLHTSSCMANTAPTPGLGGYSVAKAAALKLANFIAAENPGVQVVNVQPGWVATESNGYHKEAPDAADLPGHFFVWLASPEAKFLKGKFVWVNWDAQELVEKADEIMNSTLLNWVVDGAPM</sequence>
<reference evidence="4" key="1">
    <citation type="journal article" date="2023" name="Mol. Phylogenet. Evol.">
        <title>Genome-scale phylogeny and comparative genomics of the fungal order Sordariales.</title>
        <authorList>
            <person name="Hensen N."/>
            <person name="Bonometti L."/>
            <person name="Westerberg I."/>
            <person name="Brannstrom I.O."/>
            <person name="Guillou S."/>
            <person name="Cros-Aarteil S."/>
            <person name="Calhoun S."/>
            <person name="Haridas S."/>
            <person name="Kuo A."/>
            <person name="Mondo S."/>
            <person name="Pangilinan J."/>
            <person name="Riley R."/>
            <person name="LaButti K."/>
            <person name="Andreopoulos B."/>
            <person name="Lipzen A."/>
            <person name="Chen C."/>
            <person name="Yan M."/>
            <person name="Daum C."/>
            <person name="Ng V."/>
            <person name="Clum A."/>
            <person name="Steindorff A."/>
            <person name="Ohm R.A."/>
            <person name="Martin F."/>
            <person name="Silar P."/>
            <person name="Natvig D.O."/>
            <person name="Lalanne C."/>
            <person name="Gautier V."/>
            <person name="Ament-Velasquez S.L."/>
            <person name="Kruys A."/>
            <person name="Hutchinson M.I."/>
            <person name="Powell A.J."/>
            <person name="Barry K."/>
            <person name="Miller A.N."/>
            <person name="Grigoriev I.V."/>
            <person name="Debuchy R."/>
            <person name="Gladieux P."/>
            <person name="Hiltunen Thoren M."/>
            <person name="Johannesson H."/>
        </authorList>
    </citation>
    <scope>NUCLEOTIDE SEQUENCE</scope>
    <source>
        <strain evidence="4">CBS 757.83</strain>
    </source>
</reference>
<comment type="caution">
    <text evidence="4">The sequence shown here is derived from an EMBL/GenBank/DDBJ whole genome shotgun (WGS) entry which is preliminary data.</text>
</comment>
<accession>A0AAN6PSM3</accession>
<protein>
    <submittedName>
        <fullName evidence="4">NAD(P)-binding protein</fullName>
    </submittedName>
</protein>
<dbReference type="Gene3D" id="3.40.50.720">
    <property type="entry name" value="NAD(P)-binding Rossmann-like Domain"/>
    <property type="match status" value="1"/>
</dbReference>
<dbReference type="SMART" id="SM00822">
    <property type="entry name" value="PKS_KR"/>
    <property type="match status" value="1"/>
</dbReference>
<dbReference type="InterPro" id="IPR057326">
    <property type="entry name" value="KR_dom"/>
</dbReference>
<dbReference type="InterPro" id="IPR036291">
    <property type="entry name" value="NAD(P)-bd_dom_sf"/>
</dbReference>
<evidence type="ECO:0000256" key="1">
    <source>
        <dbReference type="ARBA" id="ARBA00006484"/>
    </source>
</evidence>
<organism evidence="4 5">
    <name type="scientific">Parathielavia hyrcaniae</name>
    <dbReference type="NCBI Taxonomy" id="113614"/>
    <lineage>
        <taxon>Eukaryota</taxon>
        <taxon>Fungi</taxon>
        <taxon>Dikarya</taxon>
        <taxon>Ascomycota</taxon>
        <taxon>Pezizomycotina</taxon>
        <taxon>Sordariomycetes</taxon>
        <taxon>Sordariomycetidae</taxon>
        <taxon>Sordariales</taxon>
        <taxon>Chaetomiaceae</taxon>
        <taxon>Parathielavia</taxon>
    </lineage>
</organism>
<evidence type="ECO:0000313" key="4">
    <source>
        <dbReference type="EMBL" id="KAK4097028.1"/>
    </source>
</evidence>
<keyword evidence="5" id="KW-1185">Reference proteome</keyword>
<dbReference type="PRINTS" id="PR00081">
    <property type="entry name" value="GDHRDH"/>
</dbReference>
<dbReference type="Pfam" id="PF00106">
    <property type="entry name" value="adh_short"/>
    <property type="match status" value="1"/>
</dbReference>
<evidence type="ECO:0000256" key="2">
    <source>
        <dbReference type="ARBA" id="ARBA00023002"/>
    </source>
</evidence>
<dbReference type="GO" id="GO:0016491">
    <property type="term" value="F:oxidoreductase activity"/>
    <property type="evidence" value="ECO:0007669"/>
    <property type="project" value="UniProtKB-KW"/>
</dbReference>
<dbReference type="EMBL" id="MU863687">
    <property type="protein sequence ID" value="KAK4097028.1"/>
    <property type="molecule type" value="Genomic_DNA"/>
</dbReference>
<keyword evidence="2" id="KW-0560">Oxidoreductase</keyword>
<dbReference type="Proteomes" id="UP001305647">
    <property type="component" value="Unassembled WGS sequence"/>
</dbReference>
<gene>
    <name evidence="4" type="ORF">N658DRAFT_434856</name>
</gene>
<proteinExistence type="inferred from homology"/>